<evidence type="ECO:0000313" key="2">
    <source>
        <dbReference type="Proteomes" id="UP001285921"/>
    </source>
</evidence>
<reference evidence="1 2" key="1">
    <citation type="submission" date="2023-05" db="EMBL/GenBank/DDBJ databases">
        <title>Draft genome of Paenibacillus sp. CCS26.</title>
        <authorList>
            <person name="Akita H."/>
            <person name="Shinto Y."/>
            <person name="Kimura Z."/>
        </authorList>
    </citation>
    <scope>NUCLEOTIDE SEQUENCE [LARGE SCALE GENOMIC DNA]</scope>
    <source>
        <strain evidence="1 2">CCS26</strain>
    </source>
</reference>
<gene>
    <name evidence="1" type="ORF">PghCCS26_62130</name>
</gene>
<protein>
    <submittedName>
        <fullName evidence="1">Uncharacterized protein</fullName>
    </submittedName>
</protein>
<evidence type="ECO:0000313" key="1">
    <source>
        <dbReference type="EMBL" id="GMK49083.1"/>
    </source>
</evidence>
<organism evidence="1 2">
    <name type="scientific">Paenibacillus glycanilyticus</name>
    <dbReference type="NCBI Taxonomy" id="126569"/>
    <lineage>
        <taxon>Bacteria</taxon>
        <taxon>Bacillati</taxon>
        <taxon>Bacillota</taxon>
        <taxon>Bacilli</taxon>
        <taxon>Bacillales</taxon>
        <taxon>Paenibacillaceae</taxon>
        <taxon>Paenibacillus</taxon>
    </lineage>
</organism>
<dbReference type="Proteomes" id="UP001285921">
    <property type="component" value="Unassembled WGS sequence"/>
</dbReference>
<comment type="caution">
    <text evidence="1">The sequence shown here is derived from an EMBL/GenBank/DDBJ whole genome shotgun (WGS) entry which is preliminary data.</text>
</comment>
<proteinExistence type="predicted"/>
<sequence>MWYSNLKNLGSRSEVNLIGTVTGYPSIEVGERFLNQGDSTGRKLPKGNECACALKQFTGSGWSCNRY</sequence>
<accession>A0ABQ6NW42</accession>
<name>A0ABQ6NW42_9BACL</name>
<dbReference type="EMBL" id="BTCL01000047">
    <property type="protein sequence ID" value="GMK49083.1"/>
    <property type="molecule type" value="Genomic_DNA"/>
</dbReference>
<keyword evidence="2" id="KW-1185">Reference proteome</keyword>